<reference evidence="1" key="1">
    <citation type="submission" date="2018-05" db="EMBL/GenBank/DDBJ databases">
        <authorList>
            <person name="Lanie J.A."/>
            <person name="Ng W.-L."/>
            <person name="Kazmierczak K.M."/>
            <person name="Andrzejewski T.M."/>
            <person name="Davidsen T.M."/>
            <person name="Wayne K.J."/>
            <person name="Tettelin H."/>
            <person name="Glass J.I."/>
            <person name="Rusch D."/>
            <person name="Podicherti R."/>
            <person name="Tsui H.-C.T."/>
            <person name="Winkler M.E."/>
        </authorList>
    </citation>
    <scope>NUCLEOTIDE SEQUENCE</scope>
</reference>
<accession>A0A382WR41</accession>
<dbReference type="EMBL" id="UINC01161743">
    <property type="protein sequence ID" value="SVD61109.1"/>
    <property type="molecule type" value="Genomic_DNA"/>
</dbReference>
<evidence type="ECO:0000313" key="1">
    <source>
        <dbReference type="EMBL" id="SVD61109.1"/>
    </source>
</evidence>
<name>A0A382WR41_9ZZZZ</name>
<proteinExistence type="predicted"/>
<dbReference type="AlphaFoldDB" id="A0A382WR41"/>
<sequence>MSRRNHQKRLNVKASCNEAPLTSESGRSQIVIRPLSMEGTGLGKTTLGKGYQ</sequence>
<organism evidence="1">
    <name type="scientific">marine metagenome</name>
    <dbReference type="NCBI Taxonomy" id="408172"/>
    <lineage>
        <taxon>unclassified sequences</taxon>
        <taxon>metagenomes</taxon>
        <taxon>ecological metagenomes</taxon>
    </lineage>
</organism>
<protein>
    <submittedName>
        <fullName evidence="1">Uncharacterized protein</fullName>
    </submittedName>
</protein>
<gene>
    <name evidence="1" type="ORF">METZ01_LOCUS413963</name>
</gene>